<comment type="caution">
    <text evidence="2">The sequence shown here is derived from an EMBL/GenBank/DDBJ whole genome shotgun (WGS) entry which is preliminary data.</text>
</comment>
<evidence type="ECO:0000313" key="2">
    <source>
        <dbReference type="EMBL" id="KAL3399754.1"/>
    </source>
</evidence>
<keyword evidence="3" id="KW-1185">Reference proteome</keyword>
<dbReference type="EMBL" id="JBJJXI010000055">
    <property type="protein sequence ID" value="KAL3399754.1"/>
    <property type="molecule type" value="Genomic_DNA"/>
</dbReference>
<dbReference type="AlphaFoldDB" id="A0ABD2X3R3"/>
<feature type="compositionally biased region" description="Basic and acidic residues" evidence="1">
    <location>
        <begin position="181"/>
        <end position="190"/>
    </location>
</feature>
<evidence type="ECO:0000313" key="3">
    <source>
        <dbReference type="Proteomes" id="UP001627154"/>
    </source>
</evidence>
<feature type="region of interest" description="Disordered" evidence="1">
    <location>
        <begin position="176"/>
        <end position="211"/>
    </location>
</feature>
<evidence type="ECO:0008006" key="4">
    <source>
        <dbReference type="Google" id="ProtNLM"/>
    </source>
</evidence>
<dbReference type="Proteomes" id="UP001627154">
    <property type="component" value="Unassembled WGS sequence"/>
</dbReference>
<reference evidence="2 3" key="1">
    <citation type="journal article" date="2024" name="bioRxiv">
        <title>A reference genome for Trichogramma kaykai: A tiny desert-dwelling parasitoid wasp with competing sex-ratio distorters.</title>
        <authorList>
            <person name="Culotta J."/>
            <person name="Lindsey A.R."/>
        </authorList>
    </citation>
    <scope>NUCLEOTIDE SEQUENCE [LARGE SCALE GENOMIC DNA]</scope>
    <source>
        <strain evidence="2 3">KSX58</strain>
    </source>
</reference>
<name>A0ABD2X3R3_9HYME</name>
<protein>
    <recommendedName>
        <fullName evidence="4">HTH psq-type domain-containing protein</fullName>
    </recommendedName>
</protein>
<evidence type="ECO:0000256" key="1">
    <source>
        <dbReference type="SAM" id="MobiDB-lite"/>
    </source>
</evidence>
<sequence>MESKITEPMMESDIFVLLNKFCKETTEYIGCLSYIANVSAESSYFHNRFFAWFCFEQYCIHFQRTDSLLQLIFLAVDALEKDRILLTSIHAKLEKEKSSLKNHDKVHLFQLQASDLLIRQRTLYDLLWRQFVVVRSQLEGSPYHYIEYDNVAPSNSEYDSDGSSKQTQEEMYVVPLNSESDSDRSSRQTQEEPLNLSKKEDSSERKYERDSKEYFAQASDKIKMRKPRKMKQVRVRKYKRYSEEYLLQALDEIKMGKPVSKVVRQYTEIPRRTIYCRSKKAREQAIK</sequence>
<proteinExistence type="predicted"/>
<accession>A0ABD2X3R3</accession>
<gene>
    <name evidence="2" type="ORF">TKK_006998</name>
</gene>
<organism evidence="2 3">
    <name type="scientific">Trichogramma kaykai</name>
    <dbReference type="NCBI Taxonomy" id="54128"/>
    <lineage>
        <taxon>Eukaryota</taxon>
        <taxon>Metazoa</taxon>
        <taxon>Ecdysozoa</taxon>
        <taxon>Arthropoda</taxon>
        <taxon>Hexapoda</taxon>
        <taxon>Insecta</taxon>
        <taxon>Pterygota</taxon>
        <taxon>Neoptera</taxon>
        <taxon>Endopterygota</taxon>
        <taxon>Hymenoptera</taxon>
        <taxon>Apocrita</taxon>
        <taxon>Proctotrupomorpha</taxon>
        <taxon>Chalcidoidea</taxon>
        <taxon>Trichogrammatidae</taxon>
        <taxon>Trichogramma</taxon>
    </lineage>
</organism>
<feature type="compositionally biased region" description="Basic and acidic residues" evidence="1">
    <location>
        <begin position="197"/>
        <end position="211"/>
    </location>
</feature>